<feature type="compositionally biased region" description="Low complexity" evidence="5">
    <location>
        <begin position="2941"/>
        <end position="2951"/>
    </location>
</feature>
<dbReference type="InterPro" id="IPR000436">
    <property type="entry name" value="Sushi_SCR_CCP_dom"/>
</dbReference>
<evidence type="ECO:0000259" key="8">
    <source>
        <dbReference type="SMART" id="SM00032"/>
    </source>
</evidence>
<feature type="compositionally biased region" description="Low complexity" evidence="5">
    <location>
        <begin position="2960"/>
        <end position="2976"/>
    </location>
</feature>
<feature type="domain" description="Sushi" evidence="8">
    <location>
        <begin position="1323"/>
        <end position="1380"/>
    </location>
</feature>
<dbReference type="OrthoDB" id="331862at2759"/>
<evidence type="ECO:0000313" key="9">
    <source>
        <dbReference type="EMBL" id="CEL92240.1"/>
    </source>
</evidence>
<protein>
    <recommendedName>
        <fullName evidence="8">Sushi domain-containing protein</fullName>
    </recommendedName>
</protein>
<keyword evidence="6" id="KW-1133">Transmembrane helix</keyword>
<dbReference type="InterPro" id="IPR032812">
    <property type="entry name" value="SbsA_Ig"/>
</dbReference>
<feature type="compositionally biased region" description="Polar residues" evidence="5">
    <location>
        <begin position="2914"/>
        <end position="2934"/>
    </location>
</feature>
<proteinExistence type="predicted"/>
<evidence type="ECO:0000256" key="5">
    <source>
        <dbReference type="SAM" id="MobiDB-lite"/>
    </source>
</evidence>
<dbReference type="VEuPathDB" id="CryptoDB:Vbra_10966"/>
<feature type="domain" description="Sushi" evidence="8">
    <location>
        <begin position="1191"/>
        <end position="1249"/>
    </location>
</feature>
<dbReference type="InterPro" id="IPR000800">
    <property type="entry name" value="Notch_dom"/>
</dbReference>
<feature type="domain" description="Sushi" evidence="8">
    <location>
        <begin position="1131"/>
        <end position="1187"/>
    </location>
</feature>
<dbReference type="EMBL" id="CDMY01000061">
    <property type="protein sequence ID" value="CEL92240.1"/>
    <property type="molecule type" value="Genomic_DNA"/>
</dbReference>
<dbReference type="Pfam" id="PF00066">
    <property type="entry name" value="Notch"/>
    <property type="match status" value="1"/>
</dbReference>
<feature type="domain" description="Sushi" evidence="8">
    <location>
        <begin position="2646"/>
        <end position="2702"/>
    </location>
</feature>
<evidence type="ECO:0000256" key="2">
    <source>
        <dbReference type="ARBA" id="ARBA00022737"/>
    </source>
</evidence>
<accession>A0A0G4E9W8</accession>
<keyword evidence="1 7" id="KW-0732">Signal</keyword>
<gene>
    <name evidence="9" type="ORF">Vbra_10966</name>
</gene>
<evidence type="ECO:0000256" key="4">
    <source>
        <dbReference type="ARBA" id="ARBA00023180"/>
    </source>
</evidence>
<keyword evidence="3" id="KW-1015">Disulfide bond</keyword>
<reference evidence="9 10" key="1">
    <citation type="submission" date="2014-11" db="EMBL/GenBank/DDBJ databases">
        <authorList>
            <person name="Zhu J."/>
            <person name="Qi W."/>
            <person name="Song R."/>
        </authorList>
    </citation>
    <scope>NUCLEOTIDE SEQUENCE [LARGE SCALE GENOMIC DNA]</scope>
</reference>
<feature type="compositionally biased region" description="Low complexity" evidence="5">
    <location>
        <begin position="2857"/>
        <end position="2871"/>
    </location>
</feature>
<feature type="compositionally biased region" description="Basic and acidic residues" evidence="5">
    <location>
        <begin position="2831"/>
        <end position="2846"/>
    </location>
</feature>
<feature type="transmembrane region" description="Helical" evidence="6">
    <location>
        <begin position="2794"/>
        <end position="2815"/>
    </location>
</feature>
<keyword evidence="10" id="KW-1185">Reference proteome</keyword>
<feature type="domain" description="Sushi" evidence="8">
    <location>
        <begin position="1450"/>
        <end position="1505"/>
    </location>
</feature>
<feature type="compositionally biased region" description="Polar residues" evidence="5">
    <location>
        <begin position="2872"/>
        <end position="2881"/>
    </location>
</feature>
<feature type="domain" description="Sushi" evidence="8">
    <location>
        <begin position="2576"/>
        <end position="2642"/>
    </location>
</feature>
<dbReference type="OMA" id="TNAHCAD"/>
<evidence type="ECO:0000256" key="7">
    <source>
        <dbReference type="SAM" id="SignalP"/>
    </source>
</evidence>
<dbReference type="Gene3D" id="4.10.470.20">
    <property type="match status" value="1"/>
</dbReference>
<keyword evidence="6" id="KW-0812">Transmembrane</keyword>
<dbReference type="Pfam" id="PF13205">
    <property type="entry name" value="Big_5"/>
    <property type="match status" value="2"/>
</dbReference>
<keyword evidence="2" id="KW-0677">Repeat</keyword>
<keyword evidence="6" id="KW-0472">Membrane</keyword>
<evidence type="ECO:0000256" key="1">
    <source>
        <dbReference type="ARBA" id="ARBA00022729"/>
    </source>
</evidence>
<dbReference type="InParanoid" id="A0A0G4E9W8"/>
<dbReference type="Proteomes" id="UP000041254">
    <property type="component" value="Unassembled WGS sequence"/>
</dbReference>
<dbReference type="STRING" id="1169540.A0A0G4E9W8"/>
<evidence type="ECO:0000256" key="3">
    <source>
        <dbReference type="ARBA" id="ARBA00023157"/>
    </source>
</evidence>
<evidence type="ECO:0000256" key="6">
    <source>
        <dbReference type="SAM" id="Phobius"/>
    </source>
</evidence>
<dbReference type="SMART" id="SM00032">
    <property type="entry name" value="CCP"/>
    <property type="match status" value="9"/>
</dbReference>
<name>A0A0G4E9W8_VITBC</name>
<feature type="domain" description="Sushi" evidence="8">
    <location>
        <begin position="1253"/>
        <end position="1308"/>
    </location>
</feature>
<feature type="compositionally biased region" description="Basic and acidic residues" evidence="5">
    <location>
        <begin position="2979"/>
        <end position="3000"/>
    </location>
</feature>
<feature type="region of interest" description="Disordered" evidence="5">
    <location>
        <begin position="2901"/>
        <end position="3033"/>
    </location>
</feature>
<feature type="domain" description="Sushi" evidence="8">
    <location>
        <begin position="1384"/>
        <end position="1442"/>
    </location>
</feature>
<keyword evidence="4" id="KW-0325">Glycoprotein</keyword>
<feature type="chain" id="PRO_5005186891" description="Sushi domain-containing protein" evidence="7">
    <location>
        <begin position="22"/>
        <end position="3033"/>
    </location>
</feature>
<dbReference type="PhylomeDB" id="A0A0G4E9W8"/>
<evidence type="ECO:0000313" key="10">
    <source>
        <dbReference type="Proteomes" id="UP000041254"/>
    </source>
</evidence>
<feature type="region of interest" description="Disordered" evidence="5">
    <location>
        <begin position="2831"/>
        <end position="2881"/>
    </location>
</feature>
<sequence length="3033" mass="325164">MRTAFILVAAVLVFLAAGAFPDDTVVAVQDVSNSEVLAHKHRKLPDEGALAELRACQTDRQCGKGRTCLNGKCTGFAGSGHSTYKCGTGPGGVVRGIPGHFDKNPAESYRLEVRADDQPCGASERAAVATAACLPRDEKSCDVTIERSDLLGSYNLCGCPNVDIGGDGIPCNQAIDFLAPVGSLKAHGFAPTSLSAPPQHVCKAYEMCFLWGIKGMGINPDYKVTLIIHPDPMRGPQPRCGDSDTPGLLIIPSTDSVEMAMPTPSPPPKRQEGFLIGPELNRANQSTAALSSSPQPSASSPHVLSFPCLASASSDEINCGVNLGVMGGDAIDATICGCAGVNNCDEAKDFTTNLGRLTVKAASTVPLHADAVHPLVSSAGVVSPRRLQTTGGGECTVDGECFEGYGVCRDGQCTGFEPGIDRTKVCVDGYFCQMDVTDLPGAGVDDTFKLATVDFLSDCGSEILTASESIFTKNTFTCDADEPDGCQVNLGVPFRRNTTIRGQDGVRLCGCPGIARGDSNRKCDGPEDFTVPLGIVVTQECTTNKHCTDNVLAYCLYDPQTGLNPYCGGFVETAVEAGAETYFCLIQDACSLPALASSAIGEAFKVLPLAIEQQCGAEVALDPDAIDDEALPCAFDVDTDENCKINIGTDAIPGATNRLCGCAGQDNGGDGIPCNQPEDFDADLGILSVAECIMSNECEENEFCIEGTCQADSSPPFVEEYKPAKGSNAVPPVKEIKFFFSESVTKAKADARIILINTAVEGAQWEVRMSSTSVTVSGLELTFVPEPNAASLPEGDYLVGFDAGIVADLQGNWNQGKVDYDFSIRKDGGCPYIYITGFYHLRGNPNGLYRPIEPERGHPVWKGGDIAEFFLYWTPERGETAAAWIIDNDLDPDQVLAGTSPELMASAANPDLPMSGLWYKFVDKWEDQPDVHVLCSKAPDRTGPVLIGMSPEIASYDVPIDSEVVLTFNEPVTYGHSRPDQPAEIVFAGDLWGGKQTIVPDSDEGMRGKWIVSDQTAKIVLKPGEPFTYGEVYYIDVSLGAITDLAYNPWVQKETLVFQAYGVPCLEYGNLGPQYVISGREYGEWPAVKHLTEREVACAPNFSVDGPNQTEIVVCDNENFTPKTIECKADCGPFQQLGPQFALEGTGVEHGAVVNVTCAEGFGVSAGADFEEVECNDGKWGGFDLRCGPSCGPFPSLGIAYSIEGDGTTEGTQRVLRCREDSVLTAGAQPQASQCRGSPLRWTEYNIECKGPCGEFPSLGSKISARGLGRKHGTVYTVDCARGYASRNYDSTTAICTDGIWTTSDGLTQAQVLQQQLNCEPSCGDYNPGGNGYDIRGSQKWTGDSITVSCLPNATREAGTDGEIVTCRESGAWTLKQLICRAPCNVPTDQFGRSYDYRSYLTSFGQGAIASIQCAPGAAAYTGVEPSAVVCNDGVWLQGETVPLGCFRRCSEFMAPLQYDVLGSGTTHLSTREVRCADGYDPMDKVKQLIQCYDGEWDGQANLTCRARCNEDQLLQYKGAYIISPPGSSDFRYMAERTLKCKPTALQICGPGESTITCTNGRFDKPATICTFPSCTDGLQNGDEEGVDCGGSCEASCPTCSDGVQNGGEDGVDCGIVCRVMCEPTCTDGIRNGGETSVDCGGPCPASSCPSCTDGIKNGDEQDIDCGGSCPACQSCIGLPILSAAYEVISDTTTVPHGRKIDVKCREGAYQVTENAKSAVELCQTAPIECRNGIYDSSGLRLTCILPTCTDGYADGDEVGVDCGGSCPNACISCNDGIQNGVEQGIDCGGPECRPCRICSEGDFKLIDRDLYQINVTFGSVNGYSHGDVRMVDCLSNARRAYGPPFDQPAQVTCLDGQFEPPVRSVIRCERDPLAPPEGGPSFAAPAVVKPPAECTNRVDAEGCCAFLPEFFNVLLGECGTWLYGETQEDIRTFCEGSGGTPCVRQMEAVVESFAGSSGPGCEDVTIARSLIDDWCARPSGQYCFAQAGSDKRNFAIDRFALKQSQQLDVDCQPNSCFRSNLDYYESLHRLAMRQPGGRPDTRMLSIDAPLEGADFRGDLHTQGGVARRVARDMTAARSISGGGRSLDGLVDRLVHPVLDFAAVGAETRRRLMAKVDDYLGGFTAQTVDIMCLKEDPETGSAYCASAVQQIATYNPVVAAPREGGVPVDPCKGQCITIVARTLGQIVSGRGEERQDPYDTAMGALLISYGRFFCQQNRNRRYCGEYIFQYRRRRNSIEYSPVASSSYPNCECPVGYIGDGECDVSCFNEACGWDGDDCFFRSMFPNVDDRLTHISKLETLAASLGSNPSIEELFTEGPSVGAHTALCSPFHPSFNCSRTEATFDCKKAIDVELDDKGCCLSPLWEVLREALRIDAVHPRLTMPEWRLDRSLAWVEQKCGISLDRACAQGLPRQVVRAGFELDNINFDRLTPGWNSTLTERDSGARELQAILKATLADLLGVLPSDVTEVRMWPGSVRLEVAVDVGGQARRAKTQLKALHESSELRKAIEAALADKTPFRAALIDGRAPITVDSATIYTSAVQRESPRASSLQAPPMPYVGTLGMEGLENSLIKEDCPVMVPLDIPESASLPYAISGQGTADGSTRTVACQPGYDAIEGTSPQVVTCSNGKWLPPRGEYLLFCRLPCGSDPYTSTSYQTSGFGERHGNSRTVSCIEGFERTGGPDPETLVCDNGVWPAPTLTCQFGGGCLALEPIIAQYGNYSVLGSDTNSRTVRCASGYAPTKGSISSQTFVCTDGAWVPECAPGRTSCPQEKPDITCAVRSVPDAKPPKAQEFPVWAIVIICLVGTGFLVFLMTSPILYQKLVRPYFDEKQRQREEKEARKRLAREGAIPPSSDPSMSGASRSPTMSSSSFTQPTYGPQTQARPLIEGVSLHQTATSQYLPPSVADVSPGGSDVTSMGGLTSVSRMNYPQQTRQPRHGSSDYASDYTDSAPPTEMIRGSYSQQRQQQQQHQYSQRPRGAPEDREVRDPNREAIDRERGRIAGGRRSSGGLQPGGQGRRDRDAAFDDAPSPSV</sequence>
<dbReference type="InterPro" id="IPR035976">
    <property type="entry name" value="Sushi/SCR/CCP_sf"/>
</dbReference>
<dbReference type="SUPFAM" id="SSF57535">
    <property type="entry name" value="Complement control module/SCR domain"/>
    <property type="match status" value="1"/>
</dbReference>
<organism evidence="9 10">
    <name type="scientific">Vitrella brassicaformis (strain CCMP3155)</name>
    <dbReference type="NCBI Taxonomy" id="1169540"/>
    <lineage>
        <taxon>Eukaryota</taxon>
        <taxon>Sar</taxon>
        <taxon>Alveolata</taxon>
        <taxon>Colpodellida</taxon>
        <taxon>Vitrellaceae</taxon>
        <taxon>Vitrella</taxon>
    </lineage>
</organism>
<feature type="signal peptide" evidence="7">
    <location>
        <begin position="1"/>
        <end position="21"/>
    </location>
</feature>
<feature type="domain" description="Sushi" evidence="8">
    <location>
        <begin position="1676"/>
        <end position="1730"/>
    </location>
</feature>